<dbReference type="InterPro" id="IPR000276">
    <property type="entry name" value="GPCR_Rhodpsn"/>
</dbReference>
<dbReference type="Proteomes" id="UP000663836">
    <property type="component" value="Unassembled WGS sequence"/>
</dbReference>
<evidence type="ECO:0000256" key="4">
    <source>
        <dbReference type="ARBA" id="ARBA00023040"/>
    </source>
</evidence>
<feature type="transmembrane region" description="Helical" evidence="8">
    <location>
        <begin position="230"/>
        <end position="261"/>
    </location>
</feature>
<keyword evidence="7" id="KW-0807">Transducer</keyword>
<dbReference type="Pfam" id="PF00001">
    <property type="entry name" value="7tm_1"/>
    <property type="match status" value="1"/>
</dbReference>
<dbReference type="InterPro" id="IPR017452">
    <property type="entry name" value="GPCR_Rhodpsn_7TM"/>
</dbReference>
<dbReference type="Gene3D" id="1.20.1070.10">
    <property type="entry name" value="Rhodopsin 7-helix transmembrane proteins"/>
    <property type="match status" value="1"/>
</dbReference>
<keyword evidence="4" id="KW-0297">G-protein coupled receptor</keyword>
<dbReference type="AlphaFoldDB" id="A0A814SR03"/>
<organism evidence="10 12">
    <name type="scientific">Rotaria sordida</name>
    <dbReference type="NCBI Taxonomy" id="392033"/>
    <lineage>
        <taxon>Eukaryota</taxon>
        <taxon>Metazoa</taxon>
        <taxon>Spiralia</taxon>
        <taxon>Gnathifera</taxon>
        <taxon>Rotifera</taxon>
        <taxon>Eurotatoria</taxon>
        <taxon>Bdelloidea</taxon>
        <taxon>Philodinida</taxon>
        <taxon>Philodinidae</taxon>
        <taxon>Rotaria</taxon>
    </lineage>
</organism>
<evidence type="ECO:0000256" key="8">
    <source>
        <dbReference type="SAM" id="Phobius"/>
    </source>
</evidence>
<dbReference type="PANTHER" id="PTHR24243:SF233">
    <property type="entry name" value="THYROTROPIN-RELEASING HORMONE RECEPTOR"/>
    <property type="match status" value="1"/>
</dbReference>
<evidence type="ECO:0000313" key="12">
    <source>
        <dbReference type="Proteomes" id="UP000663864"/>
    </source>
</evidence>
<keyword evidence="3 8" id="KW-1133">Transmembrane helix</keyword>
<evidence type="ECO:0000313" key="11">
    <source>
        <dbReference type="EMBL" id="CAF3627592.1"/>
    </source>
</evidence>
<accession>A0A814SR03</accession>
<name>A0A814SR03_9BILA</name>
<dbReference type="PANTHER" id="PTHR24243">
    <property type="entry name" value="G-PROTEIN COUPLED RECEPTOR"/>
    <property type="match status" value="1"/>
</dbReference>
<comment type="subcellular location">
    <subcellularLocation>
        <location evidence="1">Membrane</location>
        <topology evidence="1">Multi-pass membrane protein</topology>
    </subcellularLocation>
</comment>
<dbReference type="SUPFAM" id="SSF81321">
    <property type="entry name" value="Family A G protein-coupled receptor-like"/>
    <property type="match status" value="1"/>
</dbReference>
<keyword evidence="5 8" id="KW-0472">Membrane</keyword>
<dbReference type="GO" id="GO:0004930">
    <property type="term" value="F:G protein-coupled receptor activity"/>
    <property type="evidence" value="ECO:0007669"/>
    <property type="project" value="UniProtKB-KW"/>
</dbReference>
<feature type="domain" description="G-protein coupled receptors family 1 profile" evidence="9">
    <location>
        <begin position="31"/>
        <end position="294"/>
    </location>
</feature>
<dbReference type="Proteomes" id="UP000663864">
    <property type="component" value="Unassembled WGS sequence"/>
</dbReference>
<reference evidence="10" key="1">
    <citation type="submission" date="2021-02" db="EMBL/GenBank/DDBJ databases">
        <authorList>
            <person name="Nowell W R."/>
        </authorList>
    </citation>
    <scope>NUCLEOTIDE SEQUENCE</scope>
</reference>
<evidence type="ECO:0000256" key="7">
    <source>
        <dbReference type="ARBA" id="ARBA00023224"/>
    </source>
</evidence>
<dbReference type="EMBL" id="CAJOBD010000258">
    <property type="protein sequence ID" value="CAF3627592.1"/>
    <property type="molecule type" value="Genomic_DNA"/>
</dbReference>
<proteinExistence type="predicted"/>
<protein>
    <recommendedName>
        <fullName evidence="9">G-protein coupled receptors family 1 profile domain-containing protein</fullName>
    </recommendedName>
</protein>
<feature type="transmembrane region" description="Helical" evidence="8">
    <location>
        <begin position="136"/>
        <end position="155"/>
    </location>
</feature>
<evidence type="ECO:0000256" key="5">
    <source>
        <dbReference type="ARBA" id="ARBA00023136"/>
    </source>
</evidence>
<keyword evidence="2 8" id="KW-0812">Transmembrane</keyword>
<gene>
    <name evidence="11" type="ORF">JBS370_LOCUS5113</name>
    <name evidence="10" type="ORF">ZHD862_LOCUS20169</name>
</gene>
<evidence type="ECO:0000256" key="1">
    <source>
        <dbReference type="ARBA" id="ARBA00004141"/>
    </source>
</evidence>
<evidence type="ECO:0000259" key="9">
    <source>
        <dbReference type="PROSITE" id="PS50262"/>
    </source>
</evidence>
<feature type="transmembrane region" description="Helical" evidence="8">
    <location>
        <begin position="19"/>
        <end position="39"/>
    </location>
</feature>
<evidence type="ECO:0000256" key="2">
    <source>
        <dbReference type="ARBA" id="ARBA00022692"/>
    </source>
</evidence>
<feature type="transmembrane region" description="Helical" evidence="8">
    <location>
        <begin position="93"/>
        <end position="116"/>
    </location>
</feature>
<dbReference type="GO" id="GO:0005886">
    <property type="term" value="C:plasma membrane"/>
    <property type="evidence" value="ECO:0007669"/>
    <property type="project" value="TreeGrafter"/>
</dbReference>
<sequence length="341" mass="39119">MSDDIIQRLPAISLQLNRIVPIFQIIFGTIGNILNILIFTRRSLRSNPCSIYFLASSINNLFVLYVATLTRLLSSGWKIDPSNSNIGLCKLRIFFVYSSTALIQWFMVLASIDRYLSSCQNARYRQISSLPTARKAIGLTILIIGLAHFHTFIWWSVDYIGAKTYCNIFIYDYEIAFQIFFLILTCAIPPILMTIFGILTVFNVKKLRTQVGPQNNDARNERLRSKDRQLIIMLLIQVLMTILCTLPFSVANITSMIFQYLITLSDYGDAINTFYSNLSRLINYFNPVVGFYIYTLSSKTFRNEMKCMFMEAIKFILTKLGLEKFIPSQREQTGGTMVTKA</sequence>
<keyword evidence="6" id="KW-0675">Receptor</keyword>
<feature type="transmembrane region" description="Helical" evidence="8">
    <location>
        <begin position="281"/>
        <end position="301"/>
    </location>
</feature>
<comment type="caution">
    <text evidence="10">The sequence shown here is derived from an EMBL/GenBank/DDBJ whole genome shotgun (WGS) entry which is preliminary data.</text>
</comment>
<dbReference type="PROSITE" id="PS50262">
    <property type="entry name" value="G_PROTEIN_RECEP_F1_2"/>
    <property type="match status" value="1"/>
</dbReference>
<evidence type="ECO:0000313" key="10">
    <source>
        <dbReference type="EMBL" id="CAF1151104.1"/>
    </source>
</evidence>
<dbReference type="EMBL" id="CAJNOT010001133">
    <property type="protein sequence ID" value="CAF1151104.1"/>
    <property type="molecule type" value="Genomic_DNA"/>
</dbReference>
<dbReference type="PRINTS" id="PR00237">
    <property type="entry name" value="GPCRRHODOPSN"/>
</dbReference>
<feature type="transmembrane region" description="Helical" evidence="8">
    <location>
        <begin position="51"/>
        <end position="73"/>
    </location>
</feature>
<evidence type="ECO:0000256" key="6">
    <source>
        <dbReference type="ARBA" id="ARBA00023170"/>
    </source>
</evidence>
<feature type="transmembrane region" description="Helical" evidence="8">
    <location>
        <begin position="175"/>
        <end position="202"/>
    </location>
</feature>
<evidence type="ECO:0000256" key="3">
    <source>
        <dbReference type="ARBA" id="ARBA00022989"/>
    </source>
</evidence>